<name>A0A1G5VMU0_9EURY</name>
<gene>
    <name evidence="1" type="ORF">SAMN02910315_00751</name>
</gene>
<organism evidence="1 2">
    <name type="scientific">Methanobrevibacter millerae</name>
    <dbReference type="NCBI Taxonomy" id="230361"/>
    <lineage>
        <taxon>Archaea</taxon>
        <taxon>Methanobacteriati</taxon>
        <taxon>Methanobacteriota</taxon>
        <taxon>Methanomada group</taxon>
        <taxon>Methanobacteria</taxon>
        <taxon>Methanobacteriales</taxon>
        <taxon>Methanobacteriaceae</taxon>
        <taxon>Methanobrevibacter</taxon>
    </lineage>
</organism>
<dbReference type="EMBL" id="FMXB01000004">
    <property type="protein sequence ID" value="SDA47004.1"/>
    <property type="molecule type" value="Genomic_DNA"/>
</dbReference>
<evidence type="ECO:0000313" key="1">
    <source>
        <dbReference type="EMBL" id="SDA47004.1"/>
    </source>
</evidence>
<dbReference type="OrthoDB" id="78246at2157"/>
<evidence type="ECO:0008006" key="3">
    <source>
        <dbReference type="Google" id="ProtNLM"/>
    </source>
</evidence>
<proteinExistence type="predicted"/>
<accession>A0A1G5VMU0</accession>
<dbReference type="RefSeq" id="WP_149731364.1">
    <property type="nucleotide sequence ID" value="NZ_FMXB01000004.1"/>
</dbReference>
<sequence length="462" mass="55613">MFSKTNNKALPILNVSEVQQKLFDFDDSGRENRNNGQRNDLRKSNDFQSKLDVGNYKHPEIKISDEYANKYFMDENGIIHSLNPICPHCNSHNVVKWSFYGRKVISEEYCGEIIIRRYYCKKCNKTFMTDLKDQFDFHSNISNGLKEKALKIKELNWSSLRDISKYYKIFNNIDISYETVRKALIVVDGNEIDYQIGELRGYYGYDAQWVKINKKWKFRHAVYDIVRKMPIAELFSDEDTNKDVYYLINKYIELKDRTCIVTDTKKGYDKVMRKLKFKRHQYCTFHFKLNLNKKVHDEILKYKRKIESELKKTYKNETKTFIENKVKEELKPIKKEMGYILQLIYYLFKEESFEKANSYINLIKTNMVNFPDFIREYIVEYFFPHYKSYLYYLEKPYKGKLDRTNNKTEGYFRATMPKGQKRKFRTLNGLVNQVYHRGNGLINNQIEKEEKLKNSNPSRFIR</sequence>
<protein>
    <recommendedName>
        <fullName evidence="3">Transposase</fullName>
    </recommendedName>
</protein>
<evidence type="ECO:0000313" key="2">
    <source>
        <dbReference type="Proteomes" id="UP000323439"/>
    </source>
</evidence>
<keyword evidence="2" id="KW-1185">Reference proteome</keyword>
<reference evidence="1 2" key="1">
    <citation type="submission" date="2016-10" db="EMBL/GenBank/DDBJ databases">
        <authorList>
            <person name="Varghese N."/>
            <person name="Submissions S."/>
        </authorList>
    </citation>
    <scope>NUCLEOTIDE SEQUENCE [LARGE SCALE GENOMIC DNA]</scope>
    <source>
        <strain evidence="1 2">DSM 16643</strain>
    </source>
</reference>
<dbReference type="AlphaFoldDB" id="A0A1G5VMU0"/>
<dbReference type="Proteomes" id="UP000323439">
    <property type="component" value="Unassembled WGS sequence"/>
</dbReference>